<evidence type="ECO:0000313" key="2">
    <source>
        <dbReference type="Proteomes" id="UP000823786"/>
    </source>
</evidence>
<organism evidence="1 2">
    <name type="scientific">Rhizobium herbae</name>
    <dbReference type="NCBI Taxonomy" id="508661"/>
    <lineage>
        <taxon>Bacteria</taxon>
        <taxon>Pseudomonadati</taxon>
        <taxon>Pseudomonadota</taxon>
        <taxon>Alphaproteobacteria</taxon>
        <taxon>Hyphomicrobiales</taxon>
        <taxon>Rhizobiaceae</taxon>
        <taxon>Rhizobium/Agrobacterium group</taxon>
        <taxon>Rhizobium</taxon>
    </lineage>
</organism>
<keyword evidence="2" id="KW-1185">Reference proteome</keyword>
<dbReference type="InterPro" id="IPR009057">
    <property type="entry name" value="Homeodomain-like_sf"/>
</dbReference>
<evidence type="ECO:0000313" key="1">
    <source>
        <dbReference type="EMBL" id="MBP1862162.1"/>
    </source>
</evidence>
<dbReference type="SUPFAM" id="SSF46689">
    <property type="entry name" value="Homeodomain-like"/>
    <property type="match status" value="1"/>
</dbReference>
<dbReference type="EMBL" id="JAGGJV010000014">
    <property type="protein sequence ID" value="MBP1862162.1"/>
    <property type="molecule type" value="Genomic_DNA"/>
</dbReference>
<comment type="caution">
    <text evidence="1">The sequence shown here is derived from an EMBL/GenBank/DDBJ whole genome shotgun (WGS) entry which is preliminary data.</text>
</comment>
<accession>A0ABS4EW62</accession>
<dbReference type="RefSeq" id="WP_209857152.1">
    <property type="nucleotide sequence ID" value="NZ_JAGGJV010000014.1"/>
</dbReference>
<proteinExistence type="predicted"/>
<sequence>MTDDSVAVAGLPKSIRDVAETLGLPLVLNVIHHFGGQEIKFPKFLKEDHPVYRALGKDDATALCNFLSGEMIYVPHMRQRRSIRMDVLALEDAGRERREIARILGVSQRHVRRMANKTPPANQLSLFDFD</sequence>
<dbReference type="Proteomes" id="UP000823786">
    <property type="component" value="Unassembled WGS sequence"/>
</dbReference>
<protein>
    <submittedName>
        <fullName evidence="1">Mor family transcriptional regulator</fullName>
    </submittedName>
</protein>
<gene>
    <name evidence="1" type="ORF">J2Z75_005693</name>
</gene>
<reference evidence="1 2" key="1">
    <citation type="submission" date="2021-03" db="EMBL/GenBank/DDBJ databases">
        <title>Genomic Encyclopedia of Type Strains, Phase IV (KMG-IV): sequencing the most valuable type-strain genomes for metagenomic binning, comparative biology and taxonomic classification.</title>
        <authorList>
            <person name="Goeker M."/>
        </authorList>
    </citation>
    <scope>NUCLEOTIDE SEQUENCE [LARGE SCALE GENOMIC DNA]</scope>
    <source>
        <strain evidence="1 2">DSM 26427</strain>
    </source>
</reference>
<name>A0ABS4EW62_9HYPH</name>